<sequence>MVVVRTSQQSFGLSCLAQRSRFFQEDFYAHLCVVKSAKMRSEVVQSDKVLTLVKIISKISMWLNHLVVLCGK</sequence>
<accession>A0AAV7XM69</accession>
<evidence type="ECO:0000313" key="2">
    <source>
        <dbReference type="Proteomes" id="UP001075354"/>
    </source>
</evidence>
<dbReference type="Proteomes" id="UP001075354">
    <property type="component" value="Chromosome 7"/>
</dbReference>
<comment type="caution">
    <text evidence="1">The sequence shown here is derived from an EMBL/GenBank/DDBJ whole genome shotgun (WGS) entry which is preliminary data.</text>
</comment>
<evidence type="ECO:0000313" key="1">
    <source>
        <dbReference type="EMBL" id="KAJ1525992.1"/>
    </source>
</evidence>
<gene>
    <name evidence="1" type="ORF">ONE63_009172</name>
</gene>
<keyword evidence="2" id="KW-1185">Reference proteome</keyword>
<proteinExistence type="predicted"/>
<dbReference type="AlphaFoldDB" id="A0AAV7XM69"/>
<reference evidence="1" key="1">
    <citation type="submission" date="2022-12" db="EMBL/GenBank/DDBJ databases">
        <title>Chromosome-level genome assembly of the bean flower thrips Megalurothrips usitatus.</title>
        <authorList>
            <person name="Ma L."/>
            <person name="Liu Q."/>
            <person name="Li H."/>
            <person name="Cai W."/>
        </authorList>
    </citation>
    <scope>NUCLEOTIDE SEQUENCE</scope>
    <source>
        <strain evidence="1">Cailab_2022a</strain>
    </source>
</reference>
<name>A0AAV7XM69_9NEOP</name>
<protein>
    <submittedName>
        <fullName evidence="1">Uncharacterized protein</fullName>
    </submittedName>
</protein>
<organism evidence="1 2">
    <name type="scientific">Megalurothrips usitatus</name>
    <name type="common">bean blossom thrips</name>
    <dbReference type="NCBI Taxonomy" id="439358"/>
    <lineage>
        <taxon>Eukaryota</taxon>
        <taxon>Metazoa</taxon>
        <taxon>Ecdysozoa</taxon>
        <taxon>Arthropoda</taxon>
        <taxon>Hexapoda</taxon>
        <taxon>Insecta</taxon>
        <taxon>Pterygota</taxon>
        <taxon>Neoptera</taxon>
        <taxon>Paraneoptera</taxon>
        <taxon>Thysanoptera</taxon>
        <taxon>Terebrantia</taxon>
        <taxon>Thripoidea</taxon>
        <taxon>Thripidae</taxon>
        <taxon>Megalurothrips</taxon>
    </lineage>
</organism>
<dbReference type="EMBL" id="JAPTSV010000007">
    <property type="protein sequence ID" value="KAJ1525992.1"/>
    <property type="molecule type" value="Genomic_DNA"/>
</dbReference>